<dbReference type="SMART" id="SM00368">
    <property type="entry name" value="LRR_RI"/>
    <property type="match status" value="6"/>
</dbReference>
<dbReference type="EMBL" id="HBFP01000027">
    <property type="protein sequence ID" value="CAD8815633.1"/>
    <property type="molecule type" value="Transcribed_RNA"/>
</dbReference>
<feature type="compositionally biased region" description="Acidic residues" evidence="1">
    <location>
        <begin position="402"/>
        <end position="440"/>
    </location>
</feature>
<dbReference type="Gene3D" id="3.80.10.10">
    <property type="entry name" value="Ribonuclease Inhibitor"/>
    <property type="match status" value="2"/>
</dbReference>
<sequence length="448" mass="47965">MMGEGSTFEYEDGKREMLDADRAKLLLSKLLEVERLSSLECVNLSGKSIGDSASSVVGEALALVVKHSPLVKLSLADIIAGRPEDEALRVLNVLSESIASEDSLSIKCLDLSDNALGAKGVAACEALLTKAAPNLNHLYFCNNGLAADAGSLITKILTCGSTRNTQLETLHFFNNLLESAGAIALSPLISSSPELVDFRFSSLRVSSEGAEHISKALLNCSKLESLDLSDNTFGLNASKILAKALQKMSALKTLNMRDTSIGDSGAKLICKTLVQYCPQIEKLDLSANELTVASVKGGLAVAVSGLPKLKVLLVEENELGSKGGSRLAEAIVLSSSDEKLGLEELSLNVNEMGDRAAQSWMRVGEILPHLKKLGLNGNAFGEECVEELKRVFDDSILGSMSDNDEDLAEEEESEEEDEEEENEASSNAYEEETGDDDIDDLISKTEKM</sequence>
<dbReference type="InterPro" id="IPR045203">
    <property type="entry name" value="RanGAP1/2"/>
</dbReference>
<dbReference type="SUPFAM" id="SSF52047">
    <property type="entry name" value="RNI-like"/>
    <property type="match status" value="1"/>
</dbReference>
<protein>
    <recommendedName>
        <fullName evidence="3">Ran GTPase-activating protein 1</fullName>
    </recommendedName>
</protein>
<organism evidence="2">
    <name type="scientific">Timspurckia oligopyrenoides</name>
    <dbReference type="NCBI Taxonomy" id="708627"/>
    <lineage>
        <taxon>Eukaryota</taxon>
        <taxon>Rhodophyta</taxon>
        <taxon>Bangiophyceae</taxon>
        <taxon>Porphyridiales</taxon>
        <taxon>Porphyridiaceae</taxon>
        <taxon>Timspurckia</taxon>
    </lineage>
</organism>
<evidence type="ECO:0000256" key="1">
    <source>
        <dbReference type="SAM" id="MobiDB-lite"/>
    </source>
</evidence>
<accession>A0A7S0ZAA0</accession>
<name>A0A7S0ZAA0_9RHOD</name>
<dbReference type="Pfam" id="PF13516">
    <property type="entry name" value="LRR_6"/>
    <property type="match status" value="3"/>
</dbReference>
<dbReference type="PANTHER" id="PTHR46761">
    <property type="entry name" value="RAN GTPASE-ACTIVATING PROTEIN 1"/>
    <property type="match status" value="1"/>
</dbReference>
<gene>
    <name evidence="2" type="ORF">TOLI1172_LOCUS21</name>
</gene>
<dbReference type="InterPro" id="IPR001611">
    <property type="entry name" value="Leu-rich_rpt"/>
</dbReference>
<evidence type="ECO:0000313" key="2">
    <source>
        <dbReference type="EMBL" id="CAD8815633.1"/>
    </source>
</evidence>
<dbReference type="PANTHER" id="PTHR46761:SF2">
    <property type="entry name" value="RAN GTPASE-ACTIVATING PROTEIN 1"/>
    <property type="match status" value="1"/>
</dbReference>
<dbReference type="InterPro" id="IPR032675">
    <property type="entry name" value="LRR_dom_sf"/>
</dbReference>
<proteinExistence type="predicted"/>
<dbReference type="AlphaFoldDB" id="A0A7S0ZAA0"/>
<evidence type="ECO:0008006" key="3">
    <source>
        <dbReference type="Google" id="ProtNLM"/>
    </source>
</evidence>
<feature type="region of interest" description="Disordered" evidence="1">
    <location>
        <begin position="396"/>
        <end position="448"/>
    </location>
</feature>
<dbReference type="GO" id="GO:0005096">
    <property type="term" value="F:GTPase activator activity"/>
    <property type="evidence" value="ECO:0007669"/>
    <property type="project" value="InterPro"/>
</dbReference>
<reference evidence="2" key="1">
    <citation type="submission" date="2021-01" db="EMBL/GenBank/DDBJ databases">
        <authorList>
            <person name="Corre E."/>
            <person name="Pelletier E."/>
            <person name="Niang G."/>
            <person name="Scheremetjew M."/>
            <person name="Finn R."/>
            <person name="Kale V."/>
            <person name="Holt S."/>
            <person name="Cochrane G."/>
            <person name="Meng A."/>
            <person name="Brown T."/>
            <person name="Cohen L."/>
        </authorList>
    </citation>
    <scope>NUCLEOTIDE SEQUENCE</scope>
    <source>
        <strain evidence="2">CCMP3278</strain>
    </source>
</reference>